<evidence type="ECO:0000256" key="1">
    <source>
        <dbReference type="ARBA" id="ARBA00005641"/>
    </source>
</evidence>
<evidence type="ECO:0000256" key="4">
    <source>
        <dbReference type="SAM" id="SignalP"/>
    </source>
</evidence>
<dbReference type="RefSeq" id="XP_025594974.1">
    <property type="nucleotide sequence ID" value="XM_025743609.1"/>
</dbReference>
<keyword evidence="3" id="KW-0326">Glycosidase</keyword>
<sequence length="690" mass="75671">MFAHGWLAAAVLLLVAACQAAVLPISAQRTFGHPHEQHQALRLNATQQLLASWDPPLSTRGRFVVDASGKRFPLRAGNWHGASGTYLDSGKITDPANHHAKEVAFQTPLGLDRAHIDDIADDFVALGLNTIRLPFSNEMLHATSLVPDDALLANPQLRGMTPFQVFEACVAALTSRGLAVILNNHTAKSIWCCGLDSNARWNTGQSEAQWQSDWVRIVRHFAPNPRVVGAELYNEVRRDLLQDPTWGGGGDTDWWAASLRAANRIQREASRDMLIVVGGINFVGIPTPYTEHYRPELAPVAQLSHALAIPDKLVYSSHFYAYTGPNATGADAPSGVRDPSYADLTPAQLNATIDRLAAYVATDLSSPQMHYTAPVWISEFGVGRLDNSTKDRDWWEHFVNILVAQELDFAYWPLVGWQKNGTGDGWALLAWDADGSLLAIDDEKKRDWRLPAWQRLIAASSSDSARQAVPQVESWLMLSTAHGSIQQSSTLAPDLRWSPGETKASCPDGWRLVGLSHEARPNGLCTDATFGRNAWRDGQWDVVADERNVMRDWAKGYRKRQCKLEAYAIGYSYDGDGRSAGLVCVTDAEERVRGKQRTVTFDRWDALPEEHGTFKSAGTAGACAHDEVMIGYAFDPADHGGWPAALLCATLEPATGMSAGPSLQIDAGRIYVGSLLSVFLTAWDCMRALL</sequence>
<keyword evidence="4" id="KW-0732">Signal</keyword>
<protein>
    <submittedName>
        <fullName evidence="6">Glycoside hydrolase</fullName>
    </submittedName>
</protein>
<comment type="similarity">
    <text evidence="1">Belongs to the glycosyl hydrolase 5 (cellulase A) family.</text>
</comment>
<evidence type="ECO:0000313" key="6">
    <source>
        <dbReference type="EMBL" id="PWN94695.1"/>
    </source>
</evidence>
<dbReference type="InterPro" id="IPR017853">
    <property type="entry name" value="GH"/>
</dbReference>
<dbReference type="AlphaFoldDB" id="A0A316Z3E3"/>
<dbReference type="PANTHER" id="PTHR31263:SF0">
    <property type="entry name" value="CELLULASE FAMILY PROTEIN (AFU_ORTHOLOGUE AFUA_5G14560)"/>
    <property type="match status" value="1"/>
</dbReference>
<dbReference type="InterPro" id="IPR001547">
    <property type="entry name" value="Glyco_hydro_5"/>
</dbReference>
<dbReference type="PANTHER" id="PTHR31263">
    <property type="entry name" value="CELLULASE FAMILY PROTEIN (AFU_ORTHOLOGUE AFUA_5G14560)"/>
    <property type="match status" value="1"/>
</dbReference>
<feature type="chain" id="PRO_5016351224" evidence="4">
    <location>
        <begin position="21"/>
        <end position="690"/>
    </location>
</feature>
<dbReference type="Pfam" id="PF00150">
    <property type="entry name" value="Cellulase"/>
    <property type="match status" value="1"/>
</dbReference>
<feature type="signal peptide" evidence="4">
    <location>
        <begin position="1"/>
        <end position="20"/>
    </location>
</feature>
<keyword evidence="2 6" id="KW-0378">Hydrolase</keyword>
<gene>
    <name evidence="6" type="ORF">FA09DRAFT_332816</name>
</gene>
<dbReference type="SUPFAM" id="SSF51445">
    <property type="entry name" value="(Trans)glycosidases"/>
    <property type="match status" value="1"/>
</dbReference>
<accession>A0A316Z3E3</accession>
<name>A0A316Z3E3_9BASI</name>
<dbReference type="GO" id="GO:0000272">
    <property type="term" value="P:polysaccharide catabolic process"/>
    <property type="evidence" value="ECO:0007669"/>
    <property type="project" value="InterPro"/>
</dbReference>
<dbReference type="Gene3D" id="3.20.20.80">
    <property type="entry name" value="Glycosidases"/>
    <property type="match status" value="1"/>
</dbReference>
<dbReference type="GO" id="GO:0004553">
    <property type="term" value="F:hydrolase activity, hydrolyzing O-glycosyl compounds"/>
    <property type="evidence" value="ECO:0007669"/>
    <property type="project" value="InterPro"/>
</dbReference>
<evidence type="ECO:0000256" key="2">
    <source>
        <dbReference type="ARBA" id="ARBA00022801"/>
    </source>
</evidence>
<keyword evidence="7" id="KW-1185">Reference proteome</keyword>
<evidence type="ECO:0000259" key="5">
    <source>
        <dbReference type="Pfam" id="PF00150"/>
    </source>
</evidence>
<proteinExistence type="inferred from homology"/>
<dbReference type="GeneID" id="37271153"/>
<feature type="domain" description="Glycoside hydrolase family 5" evidence="5">
    <location>
        <begin position="112"/>
        <end position="413"/>
    </location>
</feature>
<organism evidence="6 7">
    <name type="scientific">Tilletiopsis washingtonensis</name>
    <dbReference type="NCBI Taxonomy" id="58919"/>
    <lineage>
        <taxon>Eukaryota</taxon>
        <taxon>Fungi</taxon>
        <taxon>Dikarya</taxon>
        <taxon>Basidiomycota</taxon>
        <taxon>Ustilaginomycotina</taxon>
        <taxon>Exobasidiomycetes</taxon>
        <taxon>Entylomatales</taxon>
        <taxon>Entylomatales incertae sedis</taxon>
        <taxon>Tilletiopsis</taxon>
    </lineage>
</organism>
<evidence type="ECO:0000256" key="3">
    <source>
        <dbReference type="ARBA" id="ARBA00023295"/>
    </source>
</evidence>
<reference evidence="6 7" key="1">
    <citation type="journal article" date="2018" name="Mol. Biol. Evol.">
        <title>Broad Genomic Sampling Reveals a Smut Pathogenic Ancestry of the Fungal Clade Ustilaginomycotina.</title>
        <authorList>
            <person name="Kijpornyongpan T."/>
            <person name="Mondo S.J."/>
            <person name="Barry K."/>
            <person name="Sandor L."/>
            <person name="Lee J."/>
            <person name="Lipzen A."/>
            <person name="Pangilinan J."/>
            <person name="LaButti K."/>
            <person name="Hainaut M."/>
            <person name="Henrissat B."/>
            <person name="Grigoriev I.V."/>
            <person name="Spatafora J.W."/>
            <person name="Aime M.C."/>
        </authorList>
    </citation>
    <scope>NUCLEOTIDE SEQUENCE [LARGE SCALE GENOMIC DNA]</scope>
    <source>
        <strain evidence="6 7">MCA 4186</strain>
    </source>
</reference>
<dbReference type="Proteomes" id="UP000245946">
    <property type="component" value="Unassembled WGS sequence"/>
</dbReference>
<dbReference type="OrthoDB" id="442731at2759"/>
<dbReference type="STRING" id="58919.A0A316Z3E3"/>
<dbReference type="EMBL" id="KZ819310">
    <property type="protein sequence ID" value="PWN94695.1"/>
    <property type="molecule type" value="Genomic_DNA"/>
</dbReference>
<evidence type="ECO:0000313" key="7">
    <source>
        <dbReference type="Proteomes" id="UP000245946"/>
    </source>
</evidence>